<dbReference type="GO" id="GO:0005669">
    <property type="term" value="C:transcription factor TFIID complex"/>
    <property type="evidence" value="ECO:0007669"/>
    <property type="project" value="InterPro"/>
</dbReference>
<proteinExistence type="inferred from homology"/>
<evidence type="ECO:0000259" key="8">
    <source>
        <dbReference type="Pfam" id="PF10406"/>
    </source>
</evidence>
<dbReference type="GO" id="GO:0006367">
    <property type="term" value="P:transcription initiation at RNA polymerase II promoter"/>
    <property type="evidence" value="ECO:0007669"/>
    <property type="project" value="TreeGrafter"/>
</dbReference>
<dbReference type="AlphaFoldDB" id="A0A8H6C810"/>
<dbReference type="RefSeq" id="XP_037147784.1">
    <property type="nucleotide sequence ID" value="XM_037296603.1"/>
</dbReference>
<evidence type="ECO:0000256" key="4">
    <source>
        <dbReference type="ARBA" id="ARBA00023015"/>
    </source>
</evidence>
<comment type="caution">
    <text evidence="9">The sequence shown here is derived from an EMBL/GenBank/DDBJ whole genome shotgun (WGS) entry which is preliminary data.</text>
</comment>
<keyword evidence="10" id="KW-1185">Reference proteome</keyword>
<evidence type="ECO:0000256" key="2">
    <source>
        <dbReference type="ARBA" id="ARBA00008767"/>
    </source>
</evidence>
<feature type="domain" description="Transcription factor TFIID subunit 8 C-terminal" evidence="8">
    <location>
        <begin position="180"/>
        <end position="228"/>
    </location>
</feature>
<feature type="region of interest" description="Disordered" evidence="7">
    <location>
        <begin position="198"/>
        <end position="223"/>
    </location>
</feature>
<feature type="compositionally biased region" description="Basic and acidic residues" evidence="7">
    <location>
        <begin position="200"/>
        <end position="223"/>
    </location>
</feature>
<keyword evidence="4" id="KW-0805">Transcription regulation</keyword>
<dbReference type="PANTHER" id="PTHR46469:SF1">
    <property type="entry name" value="TRANSCRIPTION INITIATION FACTOR TFIID SUBUNIT 8"/>
    <property type="match status" value="1"/>
</dbReference>
<evidence type="ECO:0000256" key="6">
    <source>
        <dbReference type="ARBA" id="ARBA00023242"/>
    </source>
</evidence>
<dbReference type="GeneID" id="59334101"/>
<gene>
    <name evidence="9" type="ORF">HO133_005696</name>
</gene>
<accession>A0A8H6C810</accession>
<evidence type="ECO:0000256" key="5">
    <source>
        <dbReference type="ARBA" id="ARBA00023163"/>
    </source>
</evidence>
<dbReference type="EMBL" id="JACCJB010000022">
    <property type="protein sequence ID" value="KAF6218349.1"/>
    <property type="molecule type" value="Genomic_DNA"/>
</dbReference>
<dbReference type="Gene3D" id="1.10.20.10">
    <property type="entry name" value="Histone, subunit A"/>
    <property type="match status" value="1"/>
</dbReference>
<dbReference type="CDD" id="cd08049">
    <property type="entry name" value="TAF8"/>
    <property type="match status" value="1"/>
</dbReference>
<evidence type="ECO:0000256" key="7">
    <source>
        <dbReference type="SAM" id="MobiDB-lite"/>
    </source>
</evidence>
<keyword evidence="6" id="KW-0539">Nucleus</keyword>
<dbReference type="GO" id="GO:0046982">
    <property type="term" value="F:protein heterodimerization activity"/>
    <property type="evidence" value="ECO:0007669"/>
    <property type="project" value="InterPro"/>
</dbReference>
<dbReference type="InterPro" id="IPR019473">
    <property type="entry name" value="TFIID_su8_C"/>
</dbReference>
<dbReference type="PANTHER" id="PTHR46469">
    <property type="entry name" value="TRANSCRIPTION INITIATION FACTOR TFIID SUBUNIT 8"/>
    <property type="match status" value="1"/>
</dbReference>
<name>A0A8H6C810_9LECA</name>
<sequence>MVPMTVYQSLPAKRSASLELYGLPPHKKQNRGLIRHHQPSWDFQREQLKEPWQDVEAVQSMLTRSIGLALETVGFGAAAPDAMEAFHFEVEEYMAHYLADVRQSMLSCRRTQAIPQDFLQALHTHQLSLRSLLPHLDPPVSPSRTQFPLQMEIAQDNEEQHLRFLGPLLNADPNEKLRAYIPQHFPELPSKHTYKATPEYAEHEQDQRKVREKATEEGRLGEEALRRLVRAGAGRSTQESPQGRKTQSARAVRELMWMETMQAVTQETPDAMDFDMEAGVGKGRHKDGEPSPLPSFGYGRFGSVVNAEKQYWRKPPPQTREAKGSI</sequence>
<dbReference type="CDD" id="cd00076">
    <property type="entry name" value="HFD_SF"/>
    <property type="match status" value="1"/>
</dbReference>
<comment type="similarity">
    <text evidence="2">Belongs to the TAF8 family.</text>
</comment>
<reference evidence="9 10" key="1">
    <citation type="journal article" date="2020" name="Genomics">
        <title>Complete, high-quality genomes from long-read metagenomic sequencing of two wolf lichen thalli reveals enigmatic genome architecture.</title>
        <authorList>
            <person name="McKenzie S.K."/>
            <person name="Walston R.F."/>
            <person name="Allen J.L."/>
        </authorList>
    </citation>
    <scope>NUCLEOTIDE SEQUENCE [LARGE SCALE GENOMIC DNA]</scope>
    <source>
        <strain evidence="9">WasteWater1</strain>
    </source>
</reference>
<keyword evidence="5" id="KW-0804">Transcription</keyword>
<protein>
    <recommendedName>
        <fullName evidence="3">Transcription initiation factor TFIID subunit 8</fullName>
    </recommendedName>
</protein>
<dbReference type="InterPro" id="IPR037818">
    <property type="entry name" value="TAF8"/>
</dbReference>
<evidence type="ECO:0000313" key="10">
    <source>
        <dbReference type="Proteomes" id="UP000593566"/>
    </source>
</evidence>
<evidence type="ECO:0000256" key="1">
    <source>
        <dbReference type="ARBA" id="ARBA00004123"/>
    </source>
</evidence>
<dbReference type="Proteomes" id="UP000593566">
    <property type="component" value="Unassembled WGS sequence"/>
</dbReference>
<comment type="subcellular location">
    <subcellularLocation>
        <location evidence="1">Nucleus</location>
    </subcellularLocation>
</comment>
<evidence type="ECO:0000256" key="3">
    <source>
        <dbReference type="ARBA" id="ARBA00017307"/>
    </source>
</evidence>
<dbReference type="Pfam" id="PF10406">
    <property type="entry name" value="TAF8_C"/>
    <property type="match status" value="1"/>
</dbReference>
<organism evidence="9 10">
    <name type="scientific">Letharia lupina</name>
    <dbReference type="NCBI Taxonomy" id="560253"/>
    <lineage>
        <taxon>Eukaryota</taxon>
        <taxon>Fungi</taxon>
        <taxon>Dikarya</taxon>
        <taxon>Ascomycota</taxon>
        <taxon>Pezizomycotina</taxon>
        <taxon>Lecanoromycetes</taxon>
        <taxon>OSLEUM clade</taxon>
        <taxon>Lecanoromycetidae</taxon>
        <taxon>Lecanorales</taxon>
        <taxon>Lecanorineae</taxon>
        <taxon>Parmeliaceae</taxon>
        <taxon>Letharia</taxon>
    </lineage>
</organism>
<evidence type="ECO:0000313" key="9">
    <source>
        <dbReference type="EMBL" id="KAF6218349.1"/>
    </source>
</evidence>
<dbReference type="InterPro" id="IPR009072">
    <property type="entry name" value="Histone-fold"/>
</dbReference>